<dbReference type="Proteomes" id="UP000305067">
    <property type="component" value="Unassembled WGS sequence"/>
</dbReference>
<keyword evidence="2" id="KW-0732">Signal</keyword>
<sequence length="538" mass="59836">MKSLCFTALILSLITPAWTTTPTEQFYEELSFRNLKDGRVATRFSFKTVLNGSVPRDPSTLGQEDQSQHYRLFPLAMGQILREYALTELHLTLNAGNWDYDRWGYLDEPSVGTGAELWTWMADGAPSSIDERWEGTRNALGGLFCSSLGGLNDKRTTSPESVFRPEGDLPDWGKPHRLRHASLASENVCTENLTPFIKLLPCKALSGIATLLNPHRLFDADWHGLGVHVVWNEHTGVEISLVIQAVLNPFRFSQEKTIEWSFNSLFKKQVERQCPIASASTLSVSFPAGESWSLEPQGSKSEGGVSLYDLAQAQYPFDLQAKASTDLSTSVHEDFKPPLRVQRALNGPSQAYGRLSVSFSNTGAAPVQALYLETMPWLVQFYLHTLTASANGTENGELLSHIQYTPAVPHGKPATVQLEVHVPAYTEVLLTMEVAKSFLRYTDHPPDAQRGWDLPPAVVIPFLVEQNSSSNAISLRKLPRMYTNSLLVDLATPDFSMPYNVIIFTCSLIAFLFGSVFNMLTRNFVVVSLKDDSETEKP</sequence>
<reference evidence="3 4" key="1">
    <citation type="journal article" date="2019" name="Nat. Ecol. Evol.">
        <title>Megaphylogeny resolves global patterns of mushroom evolution.</title>
        <authorList>
            <person name="Varga T."/>
            <person name="Krizsan K."/>
            <person name="Foldi C."/>
            <person name="Dima B."/>
            <person name="Sanchez-Garcia M."/>
            <person name="Sanchez-Ramirez S."/>
            <person name="Szollosi G.J."/>
            <person name="Szarkandi J.G."/>
            <person name="Papp V."/>
            <person name="Albert L."/>
            <person name="Andreopoulos W."/>
            <person name="Angelini C."/>
            <person name="Antonin V."/>
            <person name="Barry K.W."/>
            <person name="Bougher N.L."/>
            <person name="Buchanan P."/>
            <person name="Buyck B."/>
            <person name="Bense V."/>
            <person name="Catcheside P."/>
            <person name="Chovatia M."/>
            <person name="Cooper J."/>
            <person name="Damon W."/>
            <person name="Desjardin D."/>
            <person name="Finy P."/>
            <person name="Geml J."/>
            <person name="Haridas S."/>
            <person name="Hughes K."/>
            <person name="Justo A."/>
            <person name="Karasinski D."/>
            <person name="Kautmanova I."/>
            <person name="Kiss B."/>
            <person name="Kocsube S."/>
            <person name="Kotiranta H."/>
            <person name="LaButti K.M."/>
            <person name="Lechner B.E."/>
            <person name="Liimatainen K."/>
            <person name="Lipzen A."/>
            <person name="Lukacs Z."/>
            <person name="Mihaltcheva S."/>
            <person name="Morgado L.N."/>
            <person name="Niskanen T."/>
            <person name="Noordeloos M.E."/>
            <person name="Ohm R.A."/>
            <person name="Ortiz-Santana B."/>
            <person name="Ovrebo C."/>
            <person name="Racz N."/>
            <person name="Riley R."/>
            <person name="Savchenko A."/>
            <person name="Shiryaev A."/>
            <person name="Soop K."/>
            <person name="Spirin V."/>
            <person name="Szebenyi C."/>
            <person name="Tomsovsky M."/>
            <person name="Tulloss R.E."/>
            <person name="Uehling J."/>
            <person name="Grigoriev I.V."/>
            <person name="Vagvolgyi C."/>
            <person name="Papp T."/>
            <person name="Martin F.M."/>
            <person name="Miettinen O."/>
            <person name="Hibbett D.S."/>
            <person name="Nagy L.G."/>
        </authorList>
    </citation>
    <scope>NUCLEOTIDE SEQUENCE [LARGE SCALE GENOMIC DNA]</scope>
    <source>
        <strain evidence="3 4">CBS 309.79</strain>
    </source>
</reference>
<dbReference type="GO" id="GO:0016255">
    <property type="term" value="P:attachment of GPI anchor to protein"/>
    <property type="evidence" value="ECO:0007669"/>
    <property type="project" value="InterPro"/>
</dbReference>
<evidence type="ECO:0000313" key="4">
    <source>
        <dbReference type="Proteomes" id="UP000305067"/>
    </source>
</evidence>
<organism evidence="3 4">
    <name type="scientific">Pterulicium gracile</name>
    <dbReference type="NCBI Taxonomy" id="1884261"/>
    <lineage>
        <taxon>Eukaryota</taxon>
        <taxon>Fungi</taxon>
        <taxon>Dikarya</taxon>
        <taxon>Basidiomycota</taxon>
        <taxon>Agaricomycotina</taxon>
        <taxon>Agaricomycetes</taxon>
        <taxon>Agaricomycetidae</taxon>
        <taxon>Agaricales</taxon>
        <taxon>Pleurotineae</taxon>
        <taxon>Pterulaceae</taxon>
        <taxon>Pterulicium</taxon>
    </lineage>
</organism>
<keyword evidence="4" id="KW-1185">Reference proteome</keyword>
<dbReference type="Pfam" id="PF04113">
    <property type="entry name" value="Gpi16"/>
    <property type="match status" value="1"/>
</dbReference>
<accession>A0A5C3QK17</accession>
<dbReference type="PANTHER" id="PTHR12959:SF11">
    <property type="entry name" value="GPI TRANSAMIDASE COMPONENT PIG-T"/>
    <property type="match status" value="1"/>
</dbReference>
<feature type="chain" id="PRO_5022805140" evidence="2">
    <location>
        <begin position="20"/>
        <end position="538"/>
    </location>
</feature>
<keyword evidence="1" id="KW-1133">Transmembrane helix</keyword>
<dbReference type="EMBL" id="ML178823">
    <property type="protein sequence ID" value="TFL02112.1"/>
    <property type="molecule type" value="Genomic_DNA"/>
</dbReference>
<dbReference type="PANTHER" id="PTHR12959">
    <property type="entry name" value="GPI TRANSAMIDASE COMPONENT PIG-T-RELATED"/>
    <property type="match status" value="1"/>
</dbReference>
<evidence type="ECO:0000256" key="2">
    <source>
        <dbReference type="SAM" id="SignalP"/>
    </source>
</evidence>
<protein>
    <submittedName>
        <fullName evidence="3">GPI transamidase component PIG-T</fullName>
    </submittedName>
</protein>
<feature type="signal peptide" evidence="2">
    <location>
        <begin position="1"/>
        <end position="19"/>
    </location>
</feature>
<evidence type="ECO:0000256" key="1">
    <source>
        <dbReference type="SAM" id="Phobius"/>
    </source>
</evidence>
<dbReference type="InterPro" id="IPR007245">
    <property type="entry name" value="PIG-T"/>
</dbReference>
<feature type="transmembrane region" description="Helical" evidence="1">
    <location>
        <begin position="499"/>
        <end position="520"/>
    </location>
</feature>
<name>A0A5C3QK17_9AGAR</name>
<dbReference type="GO" id="GO:0042765">
    <property type="term" value="C:GPI-anchor transamidase complex"/>
    <property type="evidence" value="ECO:0007669"/>
    <property type="project" value="InterPro"/>
</dbReference>
<dbReference type="OrthoDB" id="331263at2759"/>
<dbReference type="AlphaFoldDB" id="A0A5C3QK17"/>
<keyword evidence="1" id="KW-0812">Transmembrane</keyword>
<keyword evidence="1" id="KW-0472">Membrane</keyword>
<gene>
    <name evidence="3" type="ORF">BDV98DRAFT_604066</name>
</gene>
<evidence type="ECO:0000313" key="3">
    <source>
        <dbReference type="EMBL" id="TFL02112.1"/>
    </source>
</evidence>
<dbReference type="STRING" id="1884261.A0A5C3QK17"/>
<proteinExistence type="predicted"/>